<evidence type="ECO:0000256" key="1">
    <source>
        <dbReference type="ARBA" id="ARBA00004141"/>
    </source>
</evidence>
<dbReference type="Gene3D" id="1.20.1250.20">
    <property type="entry name" value="MFS general substrate transporter like domains"/>
    <property type="match status" value="1"/>
</dbReference>
<feature type="transmembrane region" description="Helical" evidence="3">
    <location>
        <begin position="313"/>
        <end position="333"/>
    </location>
</feature>
<comment type="caution">
    <text evidence="4">The sequence shown here is derived from an EMBL/GenBank/DDBJ whole genome shotgun (WGS) entry which is preliminary data.</text>
</comment>
<feature type="transmembrane region" description="Helical" evidence="3">
    <location>
        <begin position="173"/>
        <end position="191"/>
    </location>
</feature>
<dbReference type="SUPFAM" id="SSF103473">
    <property type="entry name" value="MFS general substrate transporter"/>
    <property type="match status" value="1"/>
</dbReference>
<evidence type="ECO:0000313" key="5">
    <source>
        <dbReference type="Proteomes" id="UP000518752"/>
    </source>
</evidence>
<dbReference type="PANTHER" id="PTHR11360">
    <property type="entry name" value="MONOCARBOXYLATE TRANSPORTER"/>
    <property type="match status" value="1"/>
</dbReference>
<feature type="transmembrane region" description="Helical" evidence="3">
    <location>
        <begin position="140"/>
        <end position="161"/>
    </location>
</feature>
<dbReference type="AlphaFoldDB" id="A0A8H5CU46"/>
<feature type="transmembrane region" description="Helical" evidence="3">
    <location>
        <begin position="109"/>
        <end position="128"/>
    </location>
</feature>
<dbReference type="InterPro" id="IPR050327">
    <property type="entry name" value="Proton-linked_MCT"/>
</dbReference>
<feature type="transmembrane region" description="Helical" evidence="3">
    <location>
        <begin position="287"/>
        <end position="306"/>
    </location>
</feature>
<reference evidence="4 5" key="1">
    <citation type="journal article" date="2020" name="ISME J.">
        <title>Uncovering the hidden diversity of litter-decomposition mechanisms in mushroom-forming fungi.</title>
        <authorList>
            <person name="Floudas D."/>
            <person name="Bentzer J."/>
            <person name="Ahren D."/>
            <person name="Johansson T."/>
            <person name="Persson P."/>
            <person name="Tunlid A."/>
        </authorList>
    </citation>
    <scope>NUCLEOTIDE SEQUENCE [LARGE SCALE GENOMIC DNA]</scope>
    <source>
        <strain evidence="4 5">CBS 406.79</strain>
    </source>
</reference>
<evidence type="ECO:0008006" key="6">
    <source>
        <dbReference type="Google" id="ProtNLM"/>
    </source>
</evidence>
<dbReference type="Pfam" id="PF07690">
    <property type="entry name" value="MFS_1"/>
    <property type="match status" value="1"/>
</dbReference>
<organism evidence="4 5">
    <name type="scientific">Collybiopsis confluens</name>
    <dbReference type="NCBI Taxonomy" id="2823264"/>
    <lineage>
        <taxon>Eukaryota</taxon>
        <taxon>Fungi</taxon>
        <taxon>Dikarya</taxon>
        <taxon>Basidiomycota</taxon>
        <taxon>Agaricomycotina</taxon>
        <taxon>Agaricomycetes</taxon>
        <taxon>Agaricomycetidae</taxon>
        <taxon>Agaricales</taxon>
        <taxon>Marasmiineae</taxon>
        <taxon>Omphalotaceae</taxon>
        <taxon>Collybiopsis</taxon>
    </lineage>
</organism>
<keyword evidence="3" id="KW-1133">Transmembrane helix</keyword>
<comment type="similarity">
    <text evidence="2">Belongs to the major facilitator superfamily. Monocarboxylate porter (TC 2.A.1.13) family.</text>
</comment>
<dbReference type="GO" id="GO:0016020">
    <property type="term" value="C:membrane"/>
    <property type="evidence" value="ECO:0007669"/>
    <property type="project" value="UniProtKB-SubCell"/>
</dbReference>
<feature type="transmembrane region" description="Helical" evidence="3">
    <location>
        <begin position="83"/>
        <end position="102"/>
    </location>
</feature>
<dbReference type="GO" id="GO:0022857">
    <property type="term" value="F:transmembrane transporter activity"/>
    <property type="evidence" value="ECO:0007669"/>
    <property type="project" value="InterPro"/>
</dbReference>
<gene>
    <name evidence="4" type="ORF">D9757_013351</name>
</gene>
<dbReference type="InterPro" id="IPR011701">
    <property type="entry name" value="MFS"/>
</dbReference>
<evidence type="ECO:0000256" key="3">
    <source>
        <dbReference type="SAM" id="Phobius"/>
    </source>
</evidence>
<keyword evidence="3" id="KW-0472">Membrane</keyword>
<protein>
    <recommendedName>
        <fullName evidence="6">Major facilitator superfamily (MFS) profile domain-containing protein</fullName>
    </recommendedName>
</protein>
<dbReference type="OrthoDB" id="6499973at2759"/>
<accession>A0A8H5CU46</accession>
<comment type="subcellular location">
    <subcellularLocation>
        <location evidence="1">Membrane</location>
        <topology evidence="1">Multi-pass membrane protein</topology>
    </subcellularLocation>
</comment>
<dbReference type="PANTHER" id="PTHR11360:SF234">
    <property type="entry name" value="MFS-TYPE TRANSPORTER DBAD-RELATED"/>
    <property type="match status" value="1"/>
</dbReference>
<feature type="transmembrane region" description="Helical" evidence="3">
    <location>
        <begin position="339"/>
        <end position="362"/>
    </location>
</feature>
<sequence length="384" mass="42029">MPLARTPTLKSLQDQETIEDRLTSHPEITDGASTFPEGGLRAWLSVLGGFMIMICTLAFGSSFGVYQDYYTRIFLNEHTASQISWIGSLQTFLLFGSGIYAGRLYDKGYFWHLMGAGSILYWISLFMLSLAQPHHYYQNFLAQGLGLGLAMGMLFVPALSVVSQYFQAKRSTAMGCVLAGSGVGGVIWPIMLNRMLSSAGFGWAVRTSGFITLVLLLLASIIIKPRLPPRSSTQQPQQQNMLHVRHDTPYILCLAGSVIIYLGIFFPFFYLQLFASLHGVDPKLDPYTIPILNAAALFGRTVPNIFGDRYGVINVFMGCNIITGAIILSMIGATNTGGVIVFAILYGFFSGGTISLSAPVFASFARNDKDIGFLVITFSKSFND</sequence>
<feature type="transmembrane region" description="Helical" evidence="3">
    <location>
        <begin position="250"/>
        <end position="275"/>
    </location>
</feature>
<evidence type="ECO:0000256" key="2">
    <source>
        <dbReference type="ARBA" id="ARBA00006727"/>
    </source>
</evidence>
<name>A0A8H5CU46_9AGAR</name>
<feature type="transmembrane region" description="Helical" evidence="3">
    <location>
        <begin position="42"/>
        <end position="63"/>
    </location>
</feature>
<dbReference type="InterPro" id="IPR036259">
    <property type="entry name" value="MFS_trans_sf"/>
</dbReference>
<feature type="transmembrane region" description="Helical" evidence="3">
    <location>
        <begin position="203"/>
        <end position="223"/>
    </location>
</feature>
<dbReference type="EMBL" id="JAACJN010000333">
    <property type="protein sequence ID" value="KAF5347643.1"/>
    <property type="molecule type" value="Genomic_DNA"/>
</dbReference>
<keyword evidence="5" id="KW-1185">Reference proteome</keyword>
<evidence type="ECO:0000313" key="4">
    <source>
        <dbReference type="EMBL" id="KAF5347643.1"/>
    </source>
</evidence>
<keyword evidence="3" id="KW-0812">Transmembrane</keyword>
<dbReference type="Proteomes" id="UP000518752">
    <property type="component" value="Unassembled WGS sequence"/>
</dbReference>
<proteinExistence type="inferred from homology"/>